<dbReference type="OrthoDB" id="9762054at2"/>
<comment type="function">
    <text evidence="10">Involved in the glycolate utilization. Catalyzes the condensation and subsequent hydrolysis of acetyl-coenzyme A (acetyl-CoA) and glyoxylate to form malate and CoA.</text>
</comment>
<dbReference type="InterPro" id="IPR044856">
    <property type="entry name" value="Malate_synth_C_sf"/>
</dbReference>
<feature type="domain" description="Malate synthase C-terminal" evidence="17">
    <location>
        <begin position="593"/>
        <end position="673"/>
    </location>
</feature>
<dbReference type="InterPro" id="IPR006253">
    <property type="entry name" value="Malate_synthG"/>
</dbReference>
<feature type="modified residue" description="Cysteine sulfenic acid (-SOH)" evidence="10">
    <location>
        <position position="618"/>
    </location>
</feature>
<keyword evidence="2 10" id="KW-0329">Glyoxylate bypass</keyword>
<feature type="domain" description="Malate synthase TIM barrel" evidence="14">
    <location>
        <begin position="339"/>
        <end position="568"/>
    </location>
</feature>
<comment type="similarity">
    <text evidence="10 13">Belongs to the malate synthase family. GlcB subfamily.</text>
</comment>
<dbReference type="PANTHER" id="PTHR42739:SF1">
    <property type="entry name" value="MALATE SYNTHASE G"/>
    <property type="match status" value="1"/>
</dbReference>
<gene>
    <name evidence="10" type="primary">glcB</name>
    <name evidence="18" type="ordered locus">ambt_03715</name>
</gene>
<evidence type="ECO:0000313" key="18">
    <source>
        <dbReference type="EMBL" id="AEF02293.1"/>
    </source>
</evidence>
<evidence type="ECO:0000256" key="12">
    <source>
        <dbReference type="PIRSR" id="PIRSR601465-50"/>
    </source>
</evidence>
<feature type="active site" description="Proton donor" evidence="10 12">
    <location>
        <position position="632"/>
    </location>
</feature>
<evidence type="ECO:0000259" key="16">
    <source>
        <dbReference type="Pfam" id="PF20658"/>
    </source>
</evidence>
<evidence type="ECO:0000256" key="5">
    <source>
        <dbReference type="ARBA" id="ARBA00022679"/>
    </source>
</evidence>
<keyword evidence="8 10" id="KW-0558">Oxidation</keyword>
<keyword evidence="19" id="KW-1185">Reference proteome</keyword>
<dbReference type="GO" id="GO:0006097">
    <property type="term" value="P:glyoxylate cycle"/>
    <property type="evidence" value="ECO:0007669"/>
    <property type="project" value="UniProtKB-UniRule"/>
</dbReference>
<dbReference type="HAMAP" id="MF_00641">
    <property type="entry name" value="Malate_synth_G"/>
    <property type="match status" value="1"/>
</dbReference>
<keyword evidence="5 10" id="KW-0808">Transferase</keyword>
<comment type="subcellular location">
    <subcellularLocation>
        <location evidence="10 13">Cytoplasm</location>
    </subcellularLocation>
</comment>
<evidence type="ECO:0000256" key="10">
    <source>
        <dbReference type="HAMAP-Rule" id="MF_00641"/>
    </source>
</evidence>
<comment type="pathway">
    <text evidence="10 13">Carbohydrate metabolism; glyoxylate cycle; (S)-malate from isocitrate: step 2/2.</text>
</comment>
<keyword evidence="6 10" id="KW-0479">Metal-binding</keyword>
<accession>F5ZAT3</accession>
<dbReference type="GO" id="GO:0009436">
    <property type="term" value="P:glyoxylate catabolic process"/>
    <property type="evidence" value="ECO:0007669"/>
    <property type="project" value="TreeGrafter"/>
</dbReference>
<reference evidence="18 19" key="1">
    <citation type="journal article" date="2011" name="J. Bacteriol.">
        <title>Complete genome sequence of the polycyclic aromatic hydrocarbon-degrading bacterium Alteromonas sp. strain SN2.</title>
        <authorList>
            <person name="Jin H.M."/>
            <person name="Jeong H."/>
            <person name="Moon E.J."/>
            <person name="Math R.K."/>
            <person name="Lee K."/>
            <person name="Kim H.J."/>
            <person name="Jeon C.O."/>
            <person name="Oh T.K."/>
            <person name="Kim J.F."/>
        </authorList>
    </citation>
    <scope>NUCLEOTIDE SEQUENCE [LARGE SCALE GENOMIC DNA]</scope>
    <source>
        <strain evidence="19">JCM 17741 / KACC 18427 / KCTC 11700BP / SN2</strain>
    </source>
</reference>
<protein>
    <recommendedName>
        <fullName evidence="10 11">Malate synthase G</fullName>
        <ecNumber evidence="10 11">2.3.3.9</ecNumber>
    </recommendedName>
</protein>
<feature type="binding site" evidence="10">
    <location>
        <position position="116"/>
    </location>
    <ligand>
        <name>acetyl-CoA</name>
        <dbReference type="ChEBI" id="CHEBI:57288"/>
    </ligand>
</feature>
<feature type="binding site" evidence="10">
    <location>
        <position position="433"/>
    </location>
    <ligand>
        <name>glyoxylate</name>
        <dbReference type="ChEBI" id="CHEBI:36655"/>
    </ligand>
</feature>
<evidence type="ECO:0000256" key="4">
    <source>
        <dbReference type="ARBA" id="ARBA00022532"/>
    </source>
</evidence>
<evidence type="ECO:0000256" key="2">
    <source>
        <dbReference type="ARBA" id="ARBA00022435"/>
    </source>
</evidence>
<dbReference type="GO" id="GO:0005829">
    <property type="term" value="C:cytosol"/>
    <property type="evidence" value="ECO:0007669"/>
    <property type="project" value="TreeGrafter"/>
</dbReference>
<dbReference type="RefSeq" id="WP_013783235.1">
    <property type="nucleotide sequence ID" value="NC_015554.1"/>
</dbReference>
<name>F5ZAT3_ALTNA</name>
<dbReference type="InterPro" id="IPR011076">
    <property type="entry name" value="Malate_synth_sf"/>
</dbReference>
<dbReference type="EMBL" id="CP002339">
    <property type="protein sequence ID" value="AEF02293.1"/>
    <property type="molecule type" value="Genomic_DNA"/>
</dbReference>
<feature type="binding site" evidence="10">
    <location>
        <position position="274"/>
    </location>
    <ligand>
        <name>acetyl-CoA</name>
        <dbReference type="ChEBI" id="CHEBI:57288"/>
    </ligand>
</feature>
<sequence length="728" mass="79799">MQNYITRGRLQVAEQLDDFINQKAMPGTGVQSDAFWQGAEALFSEFVPQNRALLEKREQLQRAIDDYHKAGNPAFGEQYITFLKEIGYLVEQPEKVQADTTNVDAEIATMAGPQLVVPINNARYALNAVNARWGSLYDALYGTDVISNENGAEPGKSYNPIRGEKVVAKAKSYLDSMLPLAKGSHADVVGYKIETGKLAISLTDGDITTLANTEQWQGYQGDITAPTALLFVHNGLHFEIQIDATSPIGKTDAAGVKDVLIEAALTTIMDCEDSVAAVDAEDKTLVYSNWLGLMKGSLSIEMSKGGKTIVRAMHEDRVYSPSKHVTNQEQLSLSARSLMFVRNVGHLMTNDAMLFDGEPVPEGIMDGLVTSLIAKHDLLNNSPFQNSRHGSIYIVKPKMHGPEEVAFSDALFAKIETVINVPKNTLKMGIMDEERRTSVNLDACINAAKSRVVFINTGFLDRTGDEIHTSMLAGPFAEKATLKTMLWIKAYETANVAVGLRCGLSGKAQIGKGMWPIPDEMQNMMDAKIGHPKSGANTAWVPSPTAATLHALHYHDVNVFDIQKGLDQDFSGLNDILTIPLLESRDSLSADTIQREIDNNVQGILGYVVRWVHQGVGCSKVPDINNVGLMEDRATLRISSQHIANWLEHGIVSAAQVDESLRRMAKLVDEQNAGDAEYIPMMPDLDSSIGFLAASDLIFKGKEQPSGYTEPLLHARRREMKAKLVSVK</sequence>
<feature type="active site" description="Proton acceptor" evidence="10 12">
    <location>
        <position position="342"/>
    </location>
</feature>
<dbReference type="SUPFAM" id="SSF51645">
    <property type="entry name" value="Malate synthase G"/>
    <property type="match status" value="1"/>
</dbReference>
<dbReference type="PANTHER" id="PTHR42739">
    <property type="entry name" value="MALATE SYNTHASE G"/>
    <property type="match status" value="1"/>
</dbReference>
<feature type="binding site" evidence="10">
    <location>
        <position position="542"/>
    </location>
    <ligand>
        <name>acetyl-CoA</name>
        <dbReference type="ChEBI" id="CHEBI:57288"/>
    </ligand>
</feature>
<dbReference type="AlphaFoldDB" id="F5ZAT3"/>
<comment type="caution">
    <text evidence="10">Lacks conserved residue(s) required for the propagation of feature annotation.</text>
</comment>
<evidence type="ECO:0000259" key="15">
    <source>
        <dbReference type="Pfam" id="PF20656"/>
    </source>
</evidence>
<dbReference type="Gene3D" id="1.20.1220.12">
    <property type="entry name" value="Malate synthase, domain III"/>
    <property type="match status" value="1"/>
</dbReference>
<keyword evidence="4 10" id="KW-0816">Tricarboxylic acid cycle</keyword>
<evidence type="ECO:0000256" key="7">
    <source>
        <dbReference type="ARBA" id="ARBA00022842"/>
    </source>
</evidence>
<dbReference type="Pfam" id="PF20659">
    <property type="entry name" value="MS_C"/>
    <property type="match status" value="1"/>
</dbReference>
<dbReference type="GO" id="GO:0006099">
    <property type="term" value="P:tricarboxylic acid cycle"/>
    <property type="evidence" value="ECO:0007669"/>
    <property type="project" value="UniProtKB-KW"/>
</dbReference>
<feature type="binding site" evidence="10">
    <location>
        <position position="342"/>
    </location>
    <ligand>
        <name>glyoxylate</name>
        <dbReference type="ChEBI" id="CHEBI:36655"/>
    </ligand>
</feature>
<feature type="domain" description="Malate synthase G alpha-beta insertion" evidence="16">
    <location>
        <begin position="158"/>
        <end position="233"/>
    </location>
</feature>
<dbReference type="InterPro" id="IPR001465">
    <property type="entry name" value="Malate_synthase_TIM"/>
</dbReference>
<dbReference type="InterPro" id="IPR046363">
    <property type="entry name" value="MS_N_TIM-barrel_dom"/>
</dbReference>
<proteinExistence type="inferred from homology"/>
<dbReference type="KEGG" id="alt:ambt_03715"/>
<dbReference type="UniPathway" id="UPA00703">
    <property type="reaction ID" value="UER00720"/>
</dbReference>
<feature type="binding site" evidence="10">
    <location>
        <position position="433"/>
    </location>
    <ligand>
        <name>Mg(2+)</name>
        <dbReference type="ChEBI" id="CHEBI:18420"/>
    </ligand>
</feature>
<dbReference type="Pfam" id="PF20658">
    <property type="entry name" value="MSG_insertion"/>
    <property type="match status" value="1"/>
</dbReference>
<dbReference type="NCBIfam" id="TIGR01345">
    <property type="entry name" value="malate_syn_G"/>
    <property type="match status" value="1"/>
</dbReference>
<feature type="binding site" evidence="10">
    <location>
        <position position="311"/>
    </location>
    <ligand>
        <name>acetyl-CoA</name>
        <dbReference type="ChEBI" id="CHEBI:57288"/>
    </ligand>
</feature>
<evidence type="ECO:0000256" key="11">
    <source>
        <dbReference type="NCBIfam" id="TIGR01345"/>
    </source>
</evidence>
<dbReference type="eggNOG" id="COG2225">
    <property type="taxonomic scope" value="Bacteria"/>
</dbReference>
<evidence type="ECO:0000259" key="17">
    <source>
        <dbReference type="Pfam" id="PF20659"/>
    </source>
</evidence>
<evidence type="ECO:0000256" key="6">
    <source>
        <dbReference type="ARBA" id="ARBA00022723"/>
    </source>
</evidence>
<evidence type="ECO:0000256" key="1">
    <source>
        <dbReference type="ARBA" id="ARBA00001946"/>
    </source>
</evidence>
<feature type="binding site" evidence="10">
    <location>
        <begin position="458"/>
        <end position="461"/>
    </location>
    <ligand>
        <name>glyoxylate</name>
        <dbReference type="ChEBI" id="CHEBI:36655"/>
    </ligand>
</feature>
<comment type="cofactor">
    <cofactor evidence="1 10">
        <name>Mg(2+)</name>
        <dbReference type="ChEBI" id="CHEBI:18420"/>
    </cofactor>
</comment>
<evidence type="ECO:0000256" key="3">
    <source>
        <dbReference type="ARBA" id="ARBA00022490"/>
    </source>
</evidence>
<dbReference type="GO" id="GO:0004474">
    <property type="term" value="F:malate synthase activity"/>
    <property type="evidence" value="ECO:0007669"/>
    <property type="project" value="UniProtKB-UniRule"/>
</dbReference>
<dbReference type="Pfam" id="PF01274">
    <property type="entry name" value="MS_TIM-barrel"/>
    <property type="match status" value="1"/>
</dbReference>
<keyword evidence="7 10" id="KW-0460">Magnesium</keyword>
<dbReference type="InterPro" id="IPR048357">
    <property type="entry name" value="MSG_insertion"/>
</dbReference>
<evidence type="ECO:0000256" key="9">
    <source>
        <dbReference type="ARBA" id="ARBA00047918"/>
    </source>
</evidence>
<keyword evidence="3 10" id="KW-0963">Cytoplasm</keyword>
<feature type="domain" description="Malate synthase N-terminal" evidence="15">
    <location>
        <begin position="18"/>
        <end position="69"/>
    </location>
</feature>
<dbReference type="Gene3D" id="3.20.20.360">
    <property type="entry name" value="Malate synthase, domain 3"/>
    <property type="match status" value="2"/>
</dbReference>
<dbReference type="InterPro" id="IPR048356">
    <property type="entry name" value="MS_N"/>
</dbReference>
<keyword evidence="18" id="KW-0012">Acyltransferase</keyword>
<organism evidence="18 19">
    <name type="scientific">Alteromonas naphthalenivorans</name>
    <dbReference type="NCBI Taxonomy" id="715451"/>
    <lineage>
        <taxon>Bacteria</taxon>
        <taxon>Pseudomonadati</taxon>
        <taxon>Pseudomonadota</taxon>
        <taxon>Gammaproteobacteria</taxon>
        <taxon>Alteromonadales</taxon>
        <taxon>Alteromonadaceae</taxon>
        <taxon>Alteromonas/Salinimonas group</taxon>
        <taxon>Alteromonas</taxon>
    </lineage>
</organism>
<feature type="binding site" evidence="10">
    <location>
        <position position="461"/>
    </location>
    <ligand>
        <name>Mg(2+)</name>
        <dbReference type="ChEBI" id="CHEBI:18420"/>
    </ligand>
</feature>
<comment type="catalytic activity">
    <reaction evidence="9 10 13">
        <text>glyoxylate + acetyl-CoA + H2O = (S)-malate + CoA + H(+)</text>
        <dbReference type="Rhea" id="RHEA:18181"/>
        <dbReference type="ChEBI" id="CHEBI:15377"/>
        <dbReference type="ChEBI" id="CHEBI:15378"/>
        <dbReference type="ChEBI" id="CHEBI:15589"/>
        <dbReference type="ChEBI" id="CHEBI:36655"/>
        <dbReference type="ChEBI" id="CHEBI:57287"/>
        <dbReference type="ChEBI" id="CHEBI:57288"/>
        <dbReference type="EC" id="2.3.3.9"/>
    </reaction>
</comment>
<dbReference type="GO" id="GO:0000287">
    <property type="term" value="F:magnesium ion binding"/>
    <property type="evidence" value="ECO:0007669"/>
    <property type="project" value="TreeGrafter"/>
</dbReference>
<evidence type="ECO:0000313" key="19">
    <source>
        <dbReference type="Proteomes" id="UP000000683"/>
    </source>
</evidence>
<feature type="binding site" evidence="10">
    <location>
        <begin position="123"/>
        <end position="124"/>
    </location>
    <ligand>
        <name>acetyl-CoA</name>
        <dbReference type="ChEBI" id="CHEBI:57288"/>
    </ligand>
</feature>
<dbReference type="Proteomes" id="UP000000683">
    <property type="component" value="Chromosome"/>
</dbReference>
<evidence type="ECO:0000256" key="13">
    <source>
        <dbReference type="RuleBase" id="RU003572"/>
    </source>
</evidence>
<evidence type="ECO:0000256" key="8">
    <source>
        <dbReference type="ARBA" id="ARBA00023097"/>
    </source>
</evidence>
<dbReference type="InterPro" id="IPR048355">
    <property type="entry name" value="MS_C"/>
</dbReference>
<dbReference type="Pfam" id="PF20656">
    <property type="entry name" value="MS_N"/>
    <property type="match status" value="1"/>
</dbReference>
<dbReference type="HOGENOM" id="CLU_028446_1_0_6"/>
<comment type="subunit">
    <text evidence="10">Monomer.</text>
</comment>
<dbReference type="EC" id="2.3.3.9" evidence="10 11"/>
<dbReference type="NCBIfam" id="NF002825">
    <property type="entry name" value="PRK02999.1"/>
    <property type="match status" value="1"/>
</dbReference>
<evidence type="ECO:0000259" key="14">
    <source>
        <dbReference type="Pfam" id="PF01274"/>
    </source>
</evidence>